<dbReference type="InterPro" id="IPR025501">
    <property type="entry name" value="MinD_FleN"/>
</dbReference>
<keyword evidence="4" id="KW-1185">Reference proteome</keyword>
<dbReference type="RefSeq" id="WP_209658430.1">
    <property type="nucleotide sequence ID" value="NZ_JAGGLI010000001.1"/>
</dbReference>
<protein>
    <submittedName>
        <fullName evidence="3">Flagellar biosynthesis protein FlhG</fullName>
    </submittedName>
</protein>
<evidence type="ECO:0000256" key="1">
    <source>
        <dbReference type="ARBA" id="ARBA00022741"/>
    </source>
</evidence>
<keyword evidence="3" id="KW-0966">Cell projection</keyword>
<dbReference type="Gene3D" id="3.40.50.300">
    <property type="entry name" value="P-loop containing nucleotide triphosphate hydrolases"/>
    <property type="match status" value="1"/>
</dbReference>
<gene>
    <name evidence="3" type="ORF">J2Z35_000206</name>
</gene>
<keyword evidence="1" id="KW-0547">Nucleotide-binding</keyword>
<dbReference type="SUPFAM" id="SSF52540">
    <property type="entry name" value="P-loop containing nucleoside triphosphate hydrolases"/>
    <property type="match status" value="1"/>
</dbReference>
<organism evidence="3 4">
    <name type="scientific">Acetoanaerobium pronyense</name>
    <dbReference type="NCBI Taxonomy" id="1482736"/>
    <lineage>
        <taxon>Bacteria</taxon>
        <taxon>Bacillati</taxon>
        <taxon>Bacillota</taxon>
        <taxon>Clostridia</taxon>
        <taxon>Peptostreptococcales</taxon>
        <taxon>Filifactoraceae</taxon>
        <taxon>Acetoanaerobium</taxon>
    </lineage>
</organism>
<name>A0ABS4KF69_9FIRM</name>
<dbReference type="PANTHER" id="PTHR43384">
    <property type="entry name" value="SEPTUM SITE-DETERMINING PROTEIN MIND HOMOLOG, CHLOROPLASTIC-RELATED"/>
    <property type="match status" value="1"/>
</dbReference>
<reference evidence="3 4" key="1">
    <citation type="submission" date="2021-03" db="EMBL/GenBank/DDBJ databases">
        <title>Genomic Encyclopedia of Type Strains, Phase IV (KMG-IV): sequencing the most valuable type-strain genomes for metagenomic binning, comparative biology and taxonomic classification.</title>
        <authorList>
            <person name="Goeker M."/>
        </authorList>
    </citation>
    <scope>NUCLEOTIDE SEQUENCE [LARGE SCALE GENOMIC DNA]</scope>
    <source>
        <strain evidence="3 4">DSM 27512</strain>
    </source>
</reference>
<dbReference type="PANTHER" id="PTHR43384:SF4">
    <property type="entry name" value="CELLULOSE BIOSYNTHESIS PROTEIN BCSQ-RELATED"/>
    <property type="match status" value="1"/>
</dbReference>
<evidence type="ECO:0000313" key="3">
    <source>
        <dbReference type="EMBL" id="MBP2026417.1"/>
    </source>
</evidence>
<dbReference type="InterPro" id="IPR033756">
    <property type="entry name" value="YlxH/NBP35"/>
</dbReference>
<evidence type="ECO:0000256" key="2">
    <source>
        <dbReference type="ARBA" id="ARBA00022840"/>
    </source>
</evidence>
<keyword evidence="2" id="KW-0067">ATP-binding</keyword>
<proteinExistence type="predicted"/>
<comment type="caution">
    <text evidence="3">The sequence shown here is derived from an EMBL/GenBank/DDBJ whole genome shotgun (WGS) entry which is preliminary data.</text>
</comment>
<accession>A0ABS4KF69</accession>
<dbReference type="Proteomes" id="UP001314903">
    <property type="component" value="Unassembled WGS sequence"/>
</dbReference>
<dbReference type="InterPro" id="IPR033875">
    <property type="entry name" value="FlhG"/>
</dbReference>
<dbReference type="CDD" id="cd02038">
    <property type="entry name" value="FlhG-like"/>
    <property type="match status" value="1"/>
</dbReference>
<evidence type="ECO:0000313" key="4">
    <source>
        <dbReference type="Proteomes" id="UP001314903"/>
    </source>
</evidence>
<keyword evidence="3" id="KW-0969">Cilium</keyword>
<dbReference type="InterPro" id="IPR050625">
    <property type="entry name" value="ParA/MinD_ATPase"/>
</dbReference>
<dbReference type="InterPro" id="IPR027417">
    <property type="entry name" value="P-loop_NTPase"/>
</dbReference>
<sequence length="298" mass="32367">MQRFDQAHRLREAIIKKEKIEPEKNSSLDGPQVICVSSGKGGVGKSNFTINLAIALQSFGKRVIVIDADLGLANVEILLGLMPKYSLIDIIKQGIDIKEIIIQGPLGIGIISGGSGIQEMTELSLYDMNIMLNGINRLKEMADYILIDTGAGISKSVTSFIEASKELIVVTTCEPTSIADAYALIKVISLNEKDKKINIVVNRAENMSEAKNVFLKLEMVSKKFLDLNLNFLGSILDDPAVPKAVKSQKPFIIDYPKSNAAMCIRNISGKITDAPVEDTGFTGFMSKLKGIFASGGKR</sequence>
<dbReference type="PIRSF" id="PIRSF003092">
    <property type="entry name" value="MinD"/>
    <property type="match status" value="1"/>
</dbReference>
<dbReference type="Pfam" id="PF10609">
    <property type="entry name" value="ParA"/>
    <property type="match status" value="1"/>
</dbReference>
<dbReference type="EMBL" id="JAGGLI010000001">
    <property type="protein sequence ID" value="MBP2026417.1"/>
    <property type="molecule type" value="Genomic_DNA"/>
</dbReference>
<keyword evidence="3" id="KW-0282">Flagellum</keyword>